<dbReference type="GeneID" id="17272583"/>
<dbReference type="AlphaFoldDB" id="A0A0D3JU53"/>
<feature type="domain" description="Peptidase M24" evidence="6">
    <location>
        <begin position="242"/>
        <end position="444"/>
    </location>
</feature>
<dbReference type="SUPFAM" id="SSF55920">
    <property type="entry name" value="Creatinase/aminopeptidase"/>
    <property type="match status" value="1"/>
</dbReference>
<dbReference type="GO" id="GO:0070006">
    <property type="term" value="F:metalloaminopeptidase activity"/>
    <property type="evidence" value="ECO:0007669"/>
    <property type="project" value="InterPro"/>
</dbReference>
<dbReference type="PANTHER" id="PTHR43763:SF6">
    <property type="entry name" value="XAA-PRO AMINOPEPTIDASE 1"/>
    <property type="match status" value="1"/>
</dbReference>
<comment type="similarity">
    <text evidence="2">Belongs to the peptidase M24B family.</text>
</comment>
<dbReference type="RefSeq" id="XP_005779467.1">
    <property type="nucleotide sequence ID" value="XM_005779410.1"/>
</dbReference>
<proteinExistence type="inferred from homology"/>
<organism evidence="9 10">
    <name type="scientific">Emiliania huxleyi (strain CCMP1516)</name>
    <dbReference type="NCBI Taxonomy" id="280463"/>
    <lineage>
        <taxon>Eukaryota</taxon>
        <taxon>Haptista</taxon>
        <taxon>Haptophyta</taxon>
        <taxon>Prymnesiophyceae</taxon>
        <taxon>Isochrysidales</taxon>
        <taxon>Noelaerhabdaceae</taxon>
        <taxon>Emiliania</taxon>
    </lineage>
</organism>
<evidence type="ECO:0000259" key="6">
    <source>
        <dbReference type="Pfam" id="PF00557"/>
    </source>
</evidence>
<dbReference type="HOGENOM" id="CLU_011781_2_1_1"/>
<dbReference type="FunFam" id="3.90.230.10:FF:000007">
    <property type="entry name" value="Xaa-Pro aminopeptidase P"/>
    <property type="match status" value="1"/>
</dbReference>
<dbReference type="Proteomes" id="UP000013827">
    <property type="component" value="Unassembled WGS sequence"/>
</dbReference>
<dbReference type="InterPro" id="IPR050422">
    <property type="entry name" value="X-Pro_aminopeptidase_P"/>
</dbReference>
<dbReference type="STRING" id="2903.R1CVJ2"/>
<name>A0A0D3JU53_EMIH1</name>
<dbReference type="Gene3D" id="3.90.230.10">
    <property type="entry name" value="Creatinase/methionine aminopeptidase superfamily"/>
    <property type="match status" value="1"/>
</dbReference>
<dbReference type="InterPro" id="IPR000994">
    <property type="entry name" value="Pept_M24"/>
</dbReference>
<dbReference type="KEGG" id="ehx:EMIHUDRAFT_236125"/>
<dbReference type="SUPFAM" id="SSF53092">
    <property type="entry name" value="Creatinase/prolidase N-terminal domain"/>
    <property type="match status" value="1"/>
</dbReference>
<evidence type="ECO:0000256" key="4">
    <source>
        <dbReference type="ARBA" id="ARBA00022801"/>
    </source>
</evidence>
<protein>
    <submittedName>
        <fullName evidence="9">Uncharacterized protein</fullName>
    </submittedName>
</protein>
<dbReference type="InterPro" id="IPR036005">
    <property type="entry name" value="Creatinase/aminopeptidase-like"/>
</dbReference>
<dbReference type="Gene3D" id="3.40.350.10">
    <property type="entry name" value="Creatinase/prolidase N-terminal domain"/>
    <property type="match status" value="1"/>
</dbReference>
<evidence type="ECO:0000259" key="8">
    <source>
        <dbReference type="Pfam" id="PF16188"/>
    </source>
</evidence>
<keyword evidence="10" id="KW-1185">Reference proteome</keyword>
<evidence type="ECO:0000256" key="3">
    <source>
        <dbReference type="ARBA" id="ARBA00022723"/>
    </source>
</evidence>
<keyword evidence="3" id="KW-0479">Metal-binding</keyword>
<evidence type="ECO:0000256" key="5">
    <source>
        <dbReference type="ARBA" id="ARBA00023211"/>
    </source>
</evidence>
<reference evidence="10" key="1">
    <citation type="journal article" date="2013" name="Nature">
        <title>Pan genome of the phytoplankton Emiliania underpins its global distribution.</title>
        <authorList>
            <person name="Read B.A."/>
            <person name="Kegel J."/>
            <person name="Klute M.J."/>
            <person name="Kuo A."/>
            <person name="Lefebvre S.C."/>
            <person name="Maumus F."/>
            <person name="Mayer C."/>
            <person name="Miller J."/>
            <person name="Monier A."/>
            <person name="Salamov A."/>
            <person name="Young J."/>
            <person name="Aguilar M."/>
            <person name="Claverie J.M."/>
            <person name="Frickenhaus S."/>
            <person name="Gonzalez K."/>
            <person name="Herman E.K."/>
            <person name="Lin Y.C."/>
            <person name="Napier J."/>
            <person name="Ogata H."/>
            <person name="Sarno A.F."/>
            <person name="Shmutz J."/>
            <person name="Schroeder D."/>
            <person name="de Vargas C."/>
            <person name="Verret F."/>
            <person name="von Dassow P."/>
            <person name="Valentin K."/>
            <person name="Van de Peer Y."/>
            <person name="Wheeler G."/>
            <person name="Dacks J.B."/>
            <person name="Delwiche C.F."/>
            <person name="Dyhrman S.T."/>
            <person name="Glockner G."/>
            <person name="John U."/>
            <person name="Richards T."/>
            <person name="Worden A.Z."/>
            <person name="Zhang X."/>
            <person name="Grigoriev I.V."/>
            <person name="Allen A.E."/>
            <person name="Bidle K."/>
            <person name="Borodovsky M."/>
            <person name="Bowler C."/>
            <person name="Brownlee C."/>
            <person name="Cock J.M."/>
            <person name="Elias M."/>
            <person name="Gladyshev V.N."/>
            <person name="Groth M."/>
            <person name="Guda C."/>
            <person name="Hadaegh A."/>
            <person name="Iglesias-Rodriguez M.D."/>
            <person name="Jenkins J."/>
            <person name="Jones B.M."/>
            <person name="Lawson T."/>
            <person name="Leese F."/>
            <person name="Lindquist E."/>
            <person name="Lobanov A."/>
            <person name="Lomsadze A."/>
            <person name="Malik S.B."/>
            <person name="Marsh M.E."/>
            <person name="Mackinder L."/>
            <person name="Mock T."/>
            <person name="Mueller-Roeber B."/>
            <person name="Pagarete A."/>
            <person name="Parker M."/>
            <person name="Probert I."/>
            <person name="Quesneville H."/>
            <person name="Raines C."/>
            <person name="Rensing S.A."/>
            <person name="Riano-Pachon D.M."/>
            <person name="Richier S."/>
            <person name="Rokitta S."/>
            <person name="Shiraiwa Y."/>
            <person name="Soanes D.M."/>
            <person name="van der Giezen M."/>
            <person name="Wahlund T.M."/>
            <person name="Williams B."/>
            <person name="Wilson W."/>
            <person name="Wolfe G."/>
            <person name="Wurch L.L."/>
        </authorList>
    </citation>
    <scope>NUCLEOTIDE SEQUENCE</scope>
</reference>
<dbReference type="InterPro" id="IPR000587">
    <property type="entry name" value="Creatinase_N"/>
</dbReference>
<dbReference type="Pfam" id="PF00557">
    <property type="entry name" value="Peptidase_M24"/>
    <property type="match status" value="1"/>
</dbReference>
<evidence type="ECO:0000259" key="7">
    <source>
        <dbReference type="Pfam" id="PF01321"/>
    </source>
</evidence>
<dbReference type="InterPro" id="IPR032416">
    <property type="entry name" value="Peptidase_M24_C"/>
</dbReference>
<evidence type="ECO:0000313" key="9">
    <source>
        <dbReference type="EnsemblProtists" id="EOD27038"/>
    </source>
</evidence>
<accession>A0A0D3JU53</accession>
<evidence type="ECO:0000256" key="2">
    <source>
        <dbReference type="ARBA" id="ARBA00008766"/>
    </source>
</evidence>
<evidence type="ECO:0000256" key="1">
    <source>
        <dbReference type="ARBA" id="ARBA00001936"/>
    </source>
</evidence>
<dbReference type="InterPro" id="IPR033740">
    <property type="entry name" value="Pept_M24B"/>
</dbReference>
<dbReference type="Pfam" id="PF01321">
    <property type="entry name" value="Creatinase_N"/>
    <property type="match status" value="1"/>
</dbReference>
<feature type="domain" description="Peptidase M24 C-terminal" evidence="8">
    <location>
        <begin position="458"/>
        <end position="519"/>
    </location>
</feature>
<keyword evidence="5" id="KW-0464">Manganese</keyword>
<dbReference type="InterPro" id="IPR029149">
    <property type="entry name" value="Creatin/AminoP/Spt16_N"/>
</dbReference>
<feature type="domain" description="Creatinase N-terminal" evidence="7">
    <location>
        <begin position="51"/>
        <end position="175"/>
    </location>
</feature>
<dbReference type="Pfam" id="PF16188">
    <property type="entry name" value="Peptidase_M24_C"/>
    <property type="match status" value="1"/>
</dbReference>
<reference evidence="9" key="2">
    <citation type="submission" date="2024-10" db="UniProtKB">
        <authorList>
            <consortium name="EnsemblProtists"/>
        </authorList>
    </citation>
    <scope>IDENTIFICATION</scope>
</reference>
<sequence>MPLSPASQLVRLSTLGACAFARVITPLRPGPLILRGGRAVASAADAADVKLRSFRKAMADAGVAAFVVPSGDAHLSEYTHPAYDRRAFLSGFTGSAGTAVVTADAALLWTDGRYFLQAEQELSPEWTLMRAGQPGVPSLESWLASNLPDASAVGIDASVHSVDEANTLRSALDAAQSGLRLEPLSPPNLVDSIWTGRPPPPLGKARLLPLSVAGASAEEKLAAAGEDLDKAKADALVLGSLDEVLERVVVAEATPLTEVEIATKLASFRAAQPGFIDLSFPTIAGAGSNGAIIHYDCMVADAARVNTLDGSQMMLLDSGGQYATGTTDVTRTFHLGTPTDWQRECFTRVLKGNIGLDTLTFPEGTPGMAIDAFARQALWQAGLDYLHGTGHGVGAALNVHEGPHSISARWGNTCGLEEGMICSNEPGYYEAGAFGIRIENLLVARAAPTPNAFNGKAYLRFDQLTHVPIQASLLEPSLLTSAEVEWLDAYHARVWERVSPRVDADSEGARWLRRVTRPLAEQGVRGLPPSRTAAVAEAAAAL</sequence>
<dbReference type="CDD" id="cd01085">
    <property type="entry name" value="APP"/>
    <property type="match status" value="1"/>
</dbReference>
<dbReference type="eggNOG" id="KOG2413">
    <property type="taxonomic scope" value="Eukaryota"/>
</dbReference>
<dbReference type="FunFam" id="3.40.350.10:FF:000003">
    <property type="entry name" value="Xaa-pro aminopeptidase P"/>
    <property type="match status" value="1"/>
</dbReference>
<keyword evidence="4" id="KW-0378">Hydrolase</keyword>
<dbReference type="EnsemblProtists" id="EOD27038">
    <property type="protein sequence ID" value="EOD27038"/>
    <property type="gene ID" value="EMIHUDRAFT_236125"/>
</dbReference>
<evidence type="ECO:0000313" key="10">
    <source>
        <dbReference type="Proteomes" id="UP000013827"/>
    </source>
</evidence>
<dbReference type="PANTHER" id="PTHR43763">
    <property type="entry name" value="XAA-PRO AMINOPEPTIDASE 1"/>
    <property type="match status" value="1"/>
</dbReference>
<dbReference type="GO" id="GO:0046872">
    <property type="term" value="F:metal ion binding"/>
    <property type="evidence" value="ECO:0007669"/>
    <property type="project" value="UniProtKB-KW"/>
</dbReference>
<dbReference type="PaxDb" id="2903-EOD27038"/>
<comment type="cofactor">
    <cofactor evidence="1">
        <name>Mn(2+)</name>
        <dbReference type="ChEBI" id="CHEBI:29035"/>
    </cofactor>
</comment>
<dbReference type="GO" id="GO:0005737">
    <property type="term" value="C:cytoplasm"/>
    <property type="evidence" value="ECO:0007669"/>
    <property type="project" value="UniProtKB-ARBA"/>
</dbReference>